<dbReference type="GO" id="GO:0006642">
    <property type="term" value="P:triglyceride mobilization"/>
    <property type="evidence" value="ECO:0007669"/>
    <property type="project" value="TreeGrafter"/>
</dbReference>
<accession>A0A4Z2BUP3</accession>
<sequence length="1966" mass="221283">MDVNAVVNLPETRYQQEASISYGYWQPLSTSLEREKTGGGHLLLRISFFISLWLFIDNNTFEVRLKSDLSSRIRKLLPNVEDHRRRLQHLMDLVLDRQVTMTDMKYRHIISKGIEAVNIWLEKLTRRLPVLANLRRRRSLSDLTLPALPEHLFLNWDSFFRYQFNHDEMTILFLIPFGGQKSEDLNVLTSLAIPLHGLYVPDIKYQLPSFTIPPSLYLTLPLFGSAEAHTKIECNLYHWQTSFFLGNKTIDVPTYVAEFKTVGQSPMKALSYTFEASSLAGLQASLSYSAQSASTLNSDEVSGDGTLQGSCQLGSSHITGSYTLSYNLHPADGAGRGEWTLRLSSPLFHIHNMIHVAYVNSELNVVSKTSTDNNPAMHSAELRYKDSQLTVRSNAAAKLFSVTVSNRAELAVSGHAASLTVESQADDDKKRMYSLLTGAVDSHGLEVIAEAALMFAADCHGQQKASFVVSRSHLSTNVTQIFQCTPVEVEVSLSGAIESGGKAILDLRSSAVAVDSRGECTMEGKVTPQEASLYALLAGRAYDATTRNHVNVVLNGRALSITSNAMGAIKELTTENSHSLTLTLWTLTLESQTKNFLHKDVYYNHNSKVDMKPFLLSFALTNNLKIHEVIFSNGGYMKLEPFKVDLRGSMRGAHRGDHSFTHVYSLSYDNNYGTAKYNTTGIVSNAQLNHKCNLAFAGFTWASNCDVRIISDPLRFASAVRAVAVPFRLTVDAFARSDTDIHLQGNHTGQLDSTLLLTAEPLALAYSHHSQLESLHMLQSENISTNAENKVSGLLTPTDQSLTWTVKSKLNNSTYSQDVSLYNNPKIIGFNVSCLLLTDVLGKYTKTNYSGRGVEELSMTVGLTYEKSRACYIAGSPFIESFADALEQIKDTTIQALVSLQRYIQGLNIHQIIVDAKVKLMELPKRVRDFVQELVSEKKINQVKTKVDFFMKEFMVTVEDLESGMKIFWKKLENTITDVSGRLETLTVAVRGYITSGHFAAKVTAVLAQAGRQLQAFEMKYNIKQSLIKVLDAVQEFFKHTEMLPEWLKTADSKCKMSERFRNKTLGVKQTIETFDLISFSQAVEEYVLSVEWAAYVDQFSYRLSYSQMSERIEMMNDIILNWIDEYEIPNKLNAIYFYIRDLLLKYGLDDSFKELVDQVVILIREFKIDETVRLIVDALKLLNVHLAYEKMMHSLQQVVTQVKSIDFKRSIEDLTRYISLALKSMRQLDYVAFVAEINQNIVSLTNQINEQLKKFDIVRKIEGVRVFLREVKSSLYAFLDELRGTKISDALRKLEKVIETTIYNDIKIKVLDILEDVRERISNMDIREEIYFYLHRASMFYSNMVAFISVQLGQLLDRLKYLGKNDRFIGHMKEAATGVLEGLTGAEIKVPTFVVPLTDLVVPGFTLHLNRLHELQIPAQISVPEFTILNRYKIPGCTIDFDRFKSRIILVIEAIKRFEIQMPDPEAIFGELKMLYLFQLPDLTFPEITLSEITFPAMHIPTLNLTDFQIEMPPVPEMEASEISSDSCSATFGKLRGEFQVNFPQYALVTTGKMANFTSALRNPQFTGSVTSRATSPLEFLEHSFEATASLENLLFTETMKATHTTFSIDHQGSLTVTQGSTEASAHTWTKVTTQIYRSDLANRMTFALGSAVHVAVHTAWDYSLFIAATDTVSLGTVKHELAAIIQTDQLSISSETSGNGQWSVQGYGDEGTHTSNIRFKASFQSAELYFAGKTDSQVMRLNHSLMAQSADWRHLLVQARYETDVPFATKSIVDISGEAHPLDSKAALLISHSAEFTGNVIGSMENEVEVSLQGFEIVLNVENKVKAKILLPLKMTGKVALQQAHRALLMPERQWYNWVALASFNHYHYNSNVTAENNKMELYLHVSASGEANLGFLTVPLSVPNITVPFLEIETPRVQGLSLWDYAGFKTLLSTPRQSFQINRKLIYYKTTDKDSVQVSRKPY</sequence>
<proteinExistence type="predicted"/>
<protein>
    <submittedName>
        <fullName evidence="1">Uncharacterized protein</fullName>
    </submittedName>
</protein>
<organism evidence="1 2">
    <name type="scientific">Takifugu bimaculatus</name>
    <dbReference type="NCBI Taxonomy" id="433685"/>
    <lineage>
        <taxon>Eukaryota</taxon>
        <taxon>Metazoa</taxon>
        <taxon>Chordata</taxon>
        <taxon>Craniata</taxon>
        <taxon>Vertebrata</taxon>
        <taxon>Euteleostomi</taxon>
        <taxon>Actinopterygii</taxon>
        <taxon>Neopterygii</taxon>
        <taxon>Teleostei</taxon>
        <taxon>Neoteleostei</taxon>
        <taxon>Acanthomorphata</taxon>
        <taxon>Eupercaria</taxon>
        <taxon>Tetraodontiformes</taxon>
        <taxon>Tetradontoidea</taxon>
        <taxon>Tetraodontidae</taxon>
        <taxon>Takifugu</taxon>
    </lineage>
</organism>
<dbReference type="PANTHER" id="PTHR13769:SF6">
    <property type="entry name" value="APOLIPOPROTEIN B-100"/>
    <property type="match status" value="1"/>
</dbReference>
<reference evidence="1 2" key="1">
    <citation type="submission" date="2019-04" db="EMBL/GenBank/DDBJ databases">
        <title>The sequence and de novo assembly of Takifugu bimaculatus genome using PacBio and Hi-C technologies.</title>
        <authorList>
            <person name="Xu P."/>
            <person name="Liu B."/>
            <person name="Zhou Z."/>
        </authorList>
    </citation>
    <scope>NUCLEOTIDE SEQUENCE [LARGE SCALE GENOMIC DNA]</scope>
    <source>
        <strain evidence="1">TB-2018</strain>
        <tissue evidence="1">Muscle</tissue>
    </source>
</reference>
<evidence type="ECO:0000313" key="2">
    <source>
        <dbReference type="Proteomes" id="UP000516260"/>
    </source>
</evidence>
<dbReference type="GO" id="GO:0034361">
    <property type="term" value="C:very-low-density lipoprotein particle"/>
    <property type="evidence" value="ECO:0007669"/>
    <property type="project" value="TreeGrafter"/>
</dbReference>
<dbReference type="GO" id="GO:0042632">
    <property type="term" value="P:cholesterol homeostasis"/>
    <property type="evidence" value="ECO:0007669"/>
    <property type="project" value="TreeGrafter"/>
</dbReference>
<evidence type="ECO:0000313" key="1">
    <source>
        <dbReference type="EMBL" id="TNM95955.1"/>
    </source>
</evidence>
<keyword evidence="2" id="KW-1185">Reference proteome</keyword>
<dbReference type="GO" id="GO:0034359">
    <property type="term" value="C:mature chylomicron"/>
    <property type="evidence" value="ECO:0007669"/>
    <property type="project" value="TreeGrafter"/>
</dbReference>
<dbReference type="GO" id="GO:0034362">
    <property type="term" value="C:low-density lipoprotein particle"/>
    <property type="evidence" value="ECO:0007669"/>
    <property type="project" value="TreeGrafter"/>
</dbReference>
<comment type="caution">
    <text evidence="1">The sequence shown here is derived from an EMBL/GenBank/DDBJ whole genome shotgun (WGS) entry which is preliminary data.</text>
</comment>
<dbReference type="Proteomes" id="UP000516260">
    <property type="component" value="Chromosome 18"/>
</dbReference>
<dbReference type="PANTHER" id="PTHR13769">
    <property type="entry name" value="APOLIPOPROTEIN B"/>
    <property type="match status" value="1"/>
</dbReference>
<dbReference type="GO" id="GO:0050750">
    <property type="term" value="F:low-density lipoprotein particle receptor binding"/>
    <property type="evidence" value="ECO:0007669"/>
    <property type="project" value="TreeGrafter"/>
</dbReference>
<dbReference type="GO" id="GO:0030301">
    <property type="term" value="P:cholesterol transport"/>
    <property type="evidence" value="ECO:0007669"/>
    <property type="project" value="TreeGrafter"/>
</dbReference>
<dbReference type="EMBL" id="SWLE01000010">
    <property type="protein sequence ID" value="TNM95955.1"/>
    <property type="molecule type" value="Genomic_DNA"/>
</dbReference>
<name>A0A4Z2BUP3_9TELE</name>
<dbReference type="GO" id="GO:0042953">
    <property type="term" value="P:lipoprotein transport"/>
    <property type="evidence" value="ECO:0007669"/>
    <property type="project" value="TreeGrafter"/>
</dbReference>
<dbReference type="GO" id="GO:0120020">
    <property type="term" value="F:cholesterol transfer activity"/>
    <property type="evidence" value="ECO:0007669"/>
    <property type="project" value="TreeGrafter"/>
</dbReference>
<gene>
    <name evidence="1" type="ORF">fugu_017038</name>
</gene>
<dbReference type="InterPro" id="IPR052418">
    <property type="entry name" value="Apolipoprotein_B"/>
</dbReference>